<gene>
    <name evidence="2" type="ORF">PCOR1329_LOCUS14024</name>
</gene>
<feature type="non-terminal residue" evidence="2">
    <location>
        <position position="133"/>
    </location>
</feature>
<protein>
    <submittedName>
        <fullName evidence="2">Uncharacterized protein</fullName>
    </submittedName>
</protein>
<feature type="region of interest" description="Disordered" evidence="1">
    <location>
        <begin position="71"/>
        <end position="133"/>
    </location>
</feature>
<evidence type="ECO:0000313" key="2">
    <source>
        <dbReference type="EMBL" id="CAK0808410.1"/>
    </source>
</evidence>
<feature type="compositionally biased region" description="Gly residues" evidence="1">
    <location>
        <begin position="98"/>
        <end position="107"/>
    </location>
</feature>
<feature type="compositionally biased region" description="Pro residues" evidence="1">
    <location>
        <begin position="116"/>
        <end position="126"/>
    </location>
</feature>
<evidence type="ECO:0000313" key="3">
    <source>
        <dbReference type="Proteomes" id="UP001189429"/>
    </source>
</evidence>
<sequence>MAVVYMRFLRGRGHRIHWGPPSHLREERGLDFEELPLDFLPSSARNGVRRPGDTTYVLRIWHRSCEGEAAEPAAALEDTGETALAATASPRTEAAAGRHGGSRGGCARGQSHLWPSPAPRPPPPPQQLRLKLQ</sequence>
<proteinExistence type="predicted"/>
<dbReference type="Proteomes" id="UP001189429">
    <property type="component" value="Unassembled WGS sequence"/>
</dbReference>
<evidence type="ECO:0000256" key="1">
    <source>
        <dbReference type="SAM" id="MobiDB-lite"/>
    </source>
</evidence>
<reference evidence="2" key="1">
    <citation type="submission" date="2023-10" db="EMBL/GenBank/DDBJ databases">
        <authorList>
            <person name="Chen Y."/>
            <person name="Shah S."/>
            <person name="Dougan E. K."/>
            <person name="Thang M."/>
            <person name="Chan C."/>
        </authorList>
    </citation>
    <scope>NUCLEOTIDE SEQUENCE [LARGE SCALE GENOMIC DNA]</scope>
</reference>
<organism evidence="2 3">
    <name type="scientific">Prorocentrum cordatum</name>
    <dbReference type="NCBI Taxonomy" id="2364126"/>
    <lineage>
        <taxon>Eukaryota</taxon>
        <taxon>Sar</taxon>
        <taxon>Alveolata</taxon>
        <taxon>Dinophyceae</taxon>
        <taxon>Prorocentrales</taxon>
        <taxon>Prorocentraceae</taxon>
        <taxon>Prorocentrum</taxon>
    </lineage>
</organism>
<comment type="caution">
    <text evidence="2">The sequence shown here is derived from an EMBL/GenBank/DDBJ whole genome shotgun (WGS) entry which is preliminary data.</text>
</comment>
<keyword evidence="3" id="KW-1185">Reference proteome</keyword>
<accession>A0ABN9QS51</accession>
<feature type="compositionally biased region" description="Low complexity" evidence="1">
    <location>
        <begin position="71"/>
        <end position="97"/>
    </location>
</feature>
<dbReference type="EMBL" id="CAUYUJ010004167">
    <property type="protein sequence ID" value="CAK0808410.1"/>
    <property type="molecule type" value="Genomic_DNA"/>
</dbReference>
<name>A0ABN9QS51_9DINO</name>